<gene>
    <name evidence="2" type="ORF">DSTB1V02_LOCUS1130</name>
</gene>
<feature type="region of interest" description="Disordered" evidence="1">
    <location>
        <begin position="1"/>
        <end position="44"/>
    </location>
</feature>
<keyword evidence="3" id="KW-1185">Reference proteome</keyword>
<dbReference type="EMBL" id="LR899616">
    <property type="protein sequence ID" value="CAD7241129.1"/>
    <property type="molecule type" value="Genomic_DNA"/>
</dbReference>
<accession>A0A7R8X1N7</accession>
<sequence>MFTGEKNLVDPATPTQIRKNESRRCSSRGRSSRGCSSPSIPQANDVGIRSEGNCKDLAEEVCEEKTSALLCHSCSGVDCDEDASEHMTENCDNLIIVPGKQFYCGTGYTDDTKEEVVRRRCIQDVPGREGCFSSQIIPGANYARLCSEDLCNNPMDEDCEEETSGLQCYSCSGVDCDKDMDKQEMENCDQLVIVPGKQYYCGTGYTDETKEKVVRRMCIPDLPGSEGCFASQIIPGANYVRLCSEDFCNNPTDEVCEEETSGLQCYSCSGVDCDKDMDKQEMENCDQLVIVPGKQYYCGTGYTDETKEKVVRRMCIPDLPGSEGCFASQIIPGANYVRLCSEDFCNNPTEEVCDSSASGLQCHSCSGVDCDKDMDKQEMENCDQLVIVPGKQYYCGTGYTDGTRANIVRRMCILYEPEEEGCFGSEIIPNANYVRLCSEDFCNHLEKENCDSAAIQKVASVLFVSSLVTVILAV</sequence>
<organism evidence="2">
    <name type="scientific">Darwinula stevensoni</name>
    <dbReference type="NCBI Taxonomy" id="69355"/>
    <lineage>
        <taxon>Eukaryota</taxon>
        <taxon>Metazoa</taxon>
        <taxon>Ecdysozoa</taxon>
        <taxon>Arthropoda</taxon>
        <taxon>Crustacea</taxon>
        <taxon>Oligostraca</taxon>
        <taxon>Ostracoda</taxon>
        <taxon>Podocopa</taxon>
        <taxon>Podocopida</taxon>
        <taxon>Darwinulocopina</taxon>
        <taxon>Darwinuloidea</taxon>
        <taxon>Darwinulidae</taxon>
        <taxon>Darwinula</taxon>
    </lineage>
</organism>
<proteinExistence type="predicted"/>
<dbReference type="Proteomes" id="UP000677054">
    <property type="component" value="Unassembled WGS sequence"/>
</dbReference>
<protein>
    <submittedName>
        <fullName evidence="2">Uncharacterized protein</fullName>
    </submittedName>
</protein>
<evidence type="ECO:0000313" key="2">
    <source>
        <dbReference type="EMBL" id="CAD7241129.1"/>
    </source>
</evidence>
<name>A0A7R8X1N7_9CRUS</name>
<reference evidence="2" key="1">
    <citation type="submission" date="2020-11" db="EMBL/GenBank/DDBJ databases">
        <authorList>
            <person name="Tran Van P."/>
        </authorList>
    </citation>
    <scope>NUCLEOTIDE SEQUENCE</scope>
</reference>
<evidence type="ECO:0000313" key="3">
    <source>
        <dbReference type="Proteomes" id="UP000677054"/>
    </source>
</evidence>
<dbReference type="AlphaFoldDB" id="A0A7R8X1N7"/>
<evidence type="ECO:0000256" key="1">
    <source>
        <dbReference type="SAM" id="MobiDB-lite"/>
    </source>
</evidence>
<dbReference type="EMBL" id="CAJPEV010000099">
    <property type="protein sequence ID" value="CAG0880550.1"/>
    <property type="molecule type" value="Genomic_DNA"/>
</dbReference>